<evidence type="ECO:0000256" key="4">
    <source>
        <dbReference type="PROSITE-ProRule" id="PRU00510"/>
    </source>
</evidence>
<keyword evidence="3" id="KW-0862">Zinc</keyword>
<dbReference type="Proteomes" id="UP000306552">
    <property type="component" value="Unassembled WGS sequence"/>
</dbReference>
<evidence type="ECO:0000313" key="8">
    <source>
        <dbReference type="Proteomes" id="UP000306552"/>
    </source>
</evidence>
<reference evidence="7 8" key="1">
    <citation type="submission" date="2019-04" db="EMBL/GenBank/DDBJ databases">
        <title>Psychroflexus halotolerans sp. nov., isolated from a marine solar saltern.</title>
        <authorList>
            <person name="Feng X."/>
        </authorList>
    </citation>
    <scope>NUCLEOTIDE SEQUENCE [LARGE SCALE GENOMIC DNA]</scope>
    <source>
        <strain evidence="7 8">WDS2C27</strain>
    </source>
</reference>
<sequence length="110" mass="12785">MDKQAIKKQLDKEIERLQKQIENYKALTKPIAPENAIGRVSRMDAINNKSVLENALRKAEQRYNAMLKVYDRINDKDFGICAKCHDKIPLQRLMIMPESRFCVKCAENGF</sequence>
<evidence type="ECO:0000256" key="2">
    <source>
        <dbReference type="ARBA" id="ARBA00022771"/>
    </source>
</evidence>
<feature type="domain" description="Zinc finger DksA/TraR C4-type" evidence="6">
    <location>
        <begin position="77"/>
        <end position="107"/>
    </location>
</feature>
<dbReference type="RefSeq" id="WP_138931166.1">
    <property type="nucleotide sequence ID" value="NZ_SWMU01000001.1"/>
</dbReference>
<keyword evidence="5" id="KW-0175">Coiled coil</keyword>
<dbReference type="EMBL" id="SWMU01000001">
    <property type="protein sequence ID" value="TKS57465.1"/>
    <property type="molecule type" value="Genomic_DNA"/>
</dbReference>
<dbReference type="OrthoDB" id="1121111at2"/>
<name>A0A4V6ALL2_9FLAO</name>
<dbReference type="SUPFAM" id="SSF57716">
    <property type="entry name" value="Glucocorticoid receptor-like (DNA-binding domain)"/>
    <property type="match status" value="1"/>
</dbReference>
<evidence type="ECO:0000256" key="3">
    <source>
        <dbReference type="ARBA" id="ARBA00022833"/>
    </source>
</evidence>
<evidence type="ECO:0000256" key="1">
    <source>
        <dbReference type="ARBA" id="ARBA00022723"/>
    </source>
</evidence>
<dbReference type="PANTHER" id="PTHR33823:SF4">
    <property type="entry name" value="GENERAL STRESS PROTEIN 16O"/>
    <property type="match status" value="1"/>
</dbReference>
<dbReference type="AlphaFoldDB" id="A0A4V6ALL2"/>
<protein>
    <submittedName>
        <fullName evidence="7">TraR/DksA family transcriptional regulator</fullName>
    </submittedName>
</protein>
<keyword evidence="2" id="KW-0863">Zinc-finger</keyword>
<keyword evidence="8" id="KW-1185">Reference proteome</keyword>
<evidence type="ECO:0000256" key="5">
    <source>
        <dbReference type="SAM" id="Coils"/>
    </source>
</evidence>
<dbReference type="Pfam" id="PF01258">
    <property type="entry name" value="zf-dskA_traR"/>
    <property type="match status" value="1"/>
</dbReference>
<evidence type="ECO:0000313" key="7">
    <source>
        <dbReference type="EMBL" id="TKS57465.1"/>
    </source>
</evidence>
<dbReference type="InterPro" id="IPR000962">
    <property type="entry name" value="Znf_DskA_TraR"/>
</dbReference>
<feature type="coiled-coil region" evidence="5">
    <location>
        <begin position="3"/>
        <end position="76"/>
    </location>
</feature>
<gene>
    <name evidence="7" type="ORF">FCN74_03345</name>
</gene>
<keyword evidence="1" id="KW-0479">Metal-binding</keyword>
<proteinExistence type="predicted"/>
<accession>A0A4V6ALL2</accession>
<comment type="caution">
    <text evidence="7">The sequence shown here is derived from an EMBL/GenBank/DDBJ whole genome shotgun (WGS) entry which is preliminary data.</text>
</comment>
<evidence type="ECO:0000259" key="6">
    <source>
        <dbReference type="Pfam" id="PF01258"/>
    </source>
</evidence>
<dbReference type="PROSITE" id="PS51128">
    <property type="entry name" value="ZF_DKSA_2"/>
    <property type="match status" value="1"/>
</dbReference>
<dbReference type="Gene3D" id="1.20.120.910">
    <property type="entry name" value="DksA, coiled-coil domain"/>
    <property type="match status" value="1"/>
</dbReference>
<dbReference type="GO" id="GO:0008270">
    <property type="term" value="F:zinc ion binding"/>
    <property type="evidence" value="ECO:0007669"/>
    <property type="project" value="UniProtKB-KW"/>
</dbReference>
<feature type="zinc finger region" description="dksA C4-type" evidence="4">
    <location>
        <begin position="81"/>
        <end position="105"/>
    </location>
</feature>
<dbReference type="PANTHER" id="PTHR33823">
    <property type="entry name" value="RNA POLYMERASE-BINDING TRANSCRIPTION FACTOR DKSA-RELATED"/>
    <property type="match status" value="1"/>
</dbReference>
<organism evidence="7 8">
    <name type="scientific">Mesohalobacter halotolerans</name>
    <dbReference type="NCBI Taxonomy" id="1883405"/>
    <lineage>
        <taxon>Bacteria</taxon>
        <taxon>Pseudomonadati</taxon>
        <taxon>Bacteroidota</taxon>
        <taxon>Flavobacteriia</taxon>
        <taxon>Flavobacteriales</taxon>
        <taxon>Flavobacteriaceae</taxon>
        <taxon>Mesohalobacter</taxon>
    </lineage>
</organism>